<dbReference type="OrthoDB" id="3695665at2"/>
<feature type="transmembrane region" description="Helical" evidence="1">
    <location>
        <begin position="36"/>
        <end position="55"/>
    </location>
</feature>
<gene>
    <name evidence="2" type="ORF">SAMN05421504_105709</name>
</gene>
<keyword evidence="3" id="KW-1185">Reference proteome</keyword>
<feature type="transmembrane region" description="Helical" evidence="1">
    <location>
        <begin position="61"/>
        <end position="82"/>
    </location>
</feature>
<name>A0A1H3K9Y7_9PSEU</name>
<accession>A0A1H3K9Y7</accession>
<keyword evidence="1" id="KW-1133">Transmembrane helix</keyword>
<proteinExistence type="predicted"/>
<organism evidence="2 3">
    <name type="scientific">Amycolatopsis xylanica</name>
    <dbReference type="NCBI Taxonomy" id="589385"/>
    <lineage>
        <taxon>Bacteria</taxon>
        <taxon>Bacillati</taxon>
        <taxon>Actinomycetota</taxon>
        <taxon>Actinomycetes</taxon>
        <taxon>Pseudonocardiales</taxon>
        <taxon>Pseudonocardiaceae</taxon>
        <taxon>Amycolatopsis</taxon>
    </lineage>
</organism>
<sequence>MTAALALITLILNGLVGVFLFVRWRARAAGGLPPLVYVHIVTALVSLALWVAYLVGGRPALLAWAVFALLTLANALGDTLLVRGWRARHSAPPGTLIRQYARAAREVLSGKRPAPMIHAILAPVVYFSVLLAALGVG</sequence>
<dbReference type="AlphaFoldDB" id="A0A1H3K9Y7"/>
<evidence type="ECO:0000313" key="3">
    <source>
        <dbReference type="Proteomes" id="UP000199515"/>
    </source>
</evidence>
<dbReference type="EMBL" id="FNON01000005">
    <property type="protein sequence ID" value="SDY48996.1"/>
    <property type="molecule type" value="Genomic_DNA"/>
</dbReference>
<keyword evidence="1" id="KW-0812">Transmembrane</keyword>
<feature type="transmembrane region" description="Helical" evidence="1">
    <location>
        <begin position="6"/>
        <end position="24"/>
    </location>
</feature>
<evidence type="ECO:0000313" key="2">
    <source>
        <dbReference type="EMBL" id="SDY48996.1"/>
    </source>
</evidence>
<feature type="transmembrane region" description="Helical" evidence="1">
    <location>
        <begin position="115"/>
        <end position="136"/>
    </location>
</feature>
<dbReference type="RefSeq" id="WP_091293091.1">
    <property type="nucleotide sequence ID" value="NZ_FNON01000005.1"/>
</dbReference>
<protein>
    <submittedName>
        <fullName evidence="2">Uncharacterized protein</fullName>
    </submittedName>
</protein>
<keyword evidence="1" id="KW-0472">Membrane</keyword>
<evidence type="ECO:0000256" key="1">
    <source>
        <dbReference type="SAM" id="Phobius"/>
    </source>
</evidence>
<reference evidence="2 3" key="1">
    <citation type="submission" date="2016-10" db="EMBL/GenBank/DDBJ databases">
        <authorList>
            <person name="de Groot N.N."/>
        </authorList>
    </citation>
    <scope>NUCLEOTIDE SEQUENCE [LARGE SCALE GENOMIC DNA]</scope>
    <source>
        <strain evidence="2 3">CPCC 202699</strain>
    </source>
</reference>
<dbReference type="Proteomes" id="UP000199515">
    <property type="component" value="Unassembled WGS sequence"/>
</dbReference>